<comment type="similarity">
    <text evidence="1">Belongs to the thioredoxin family.</text>
</comment>
<feature type="transmembrane region" description="Helical" evidence="3">
    <location>
        <begin position="9"/>
        <end position="27"/>
    </location>
</feature>
<dbReference type="EMBL" id="JAUOZS010000001">
    <property type="protein sequence ID" value="MDT8900324.1"/>
    <property type="molecule type" value="Genomic_DNA"/>
</dbReference>
<dbReference type="SUPFAM" id="SSF52833">
    <property type="entry name" value="Thioredoxin-like"/>
    <property type="match status" value="1"/>
</dbReference>
<evidence type="ECO:0000313" key="6">
    <source>
        <dbReference type="Proteomes" id="UP001254848"/>
    </source>
</evidence>
<organism evidence="5 6">
    <name type="scientific">Anaeroselena agilis</name>
    <dbReference type="NCBI Taxonomy" id="3063788"/>
    <lineage>
        <taxon>Bacteria</taxon>
        <taxon>Bacillati</taxon>
        <taxon>Bacillota</taxon>
        <taxon>Negativicutes</taxon>
        <taxon>Acetonemataceae</taxon>
        <taxon>Anaeroselena</taxon>
    </lineage>
</organism>
<dbReference type="CDD" id="cd02947">
    <property type="entry name" value="TRX_family"/>
    <property type="match status" value="1"/>
</dbReference>
<proteinExistence type="inferred from homology"/>
<dbReference type="InterPro" id="IPR036249">
    <property type="entry name" value="Thioredoxin-like_sf"/>
</dbReference>
<dbReference type="Gene3D" id="3.40.30.10">
    <property type="entry name" value="Glutaredoxin"/>
    <property type="match status" value="1"/>
</dbReference>
<evidence type="ECO:0000313" key="5">
    <source>
        <dbReference type="EMBL" id="MDT8900324.1"/>
    </source>
</evidence>
<keyword evidence="3" id="KW-1133">Transmembrane helix</keyword>
<dbReference type="Proteomes" id="UP001254848">
    <property type="component" value="Unassembled WGS sequence"/>
</dbReference>
<name>A0ABU3NU31_9FIRM</name>
<comment type="caution">
    <text evidence="5">The sequence shown here is derived from an EMBL/GenBank/DDBJ whole genome shotgun (WGS) entry which is preliminary data.</text>
</comment>
<evidence type="ECO:0000256" key="1">
    <source>
        <dbReference type="ARBA" id="ARBA00008987"/>
    </source>
</evidence>
<protein>
    <submittedName>
        <fullName evidence="5">Thioredoxin family protein</fullName>
    </submittedName>
</protein>
<keyword evidence="2" id="KW-0676">Redox-active center</keyword>
<dbReference type="PANTHER" id="PTHR45663:SF11">
    <property type="entry name" value="GEO12009P1"/>
    <property type="match status" value="1"/>
</dbReference>
<dbReference type="InterPro" id="IPR013766">
    <property type="entry name" value="Thioredoxin_domain"/>
</dbReference>
<dbReference type="PANTHER" id="PTHR45663">
    <property type="entry name" value="GEO12009P1"/>
    <property type="match status" value="1"/>
</dbReference>
<dbReference type="PROSITE" id="PS51352">
    <property type="entry name" value="THIOREDOXIN_2"/>
    <property type="match status" value="1"/>
</dbReference>
<dbReference type="Pfam" id="PF00085">
    <property type="entry name" value="Thioredoxin"/>
    <property type="match status" value="1"/>
</dbReference>
<accession>A0ABU3NU31</accession>
<feature type="domain" description="Thioredoxin" evidence="4">
    <location>
        <begin position="13"/>
        <end position="135"/>
    </location>
</feature>
<keyword evidence="3" id="KW-0472">Membrane</keyword>
<keyword evidence="6" id="KW-1185">Reference proteome</keyword>
<evidence type="ECO:0000256" key="2">
    <source>
        <dbReference type="ARBA" id="ARBA00023284"/>
    </source>
</evidence>
<sequence length="136" mass="15785">MIQFSTRKRMAITVVIGLVMVFTFWVVDNGNKAQGMEQFEQVLHNGQPTVLDLGSGTCVPCKMMKPILDELGQEYENRVNVVVLEIGDYQYLARQYRIRVIPTQIFFDKDGNEYWRHEGFLPKEVIKTKLRELGID</sequence>
<dbReference type="RefSeq" id="WP_413778875.1">
    <property type="nucleotide sequence ID" value="NZ_JAUOZS010000001.1"/>
</dbReference>
<evidence type="ECO:0000256" key="3">
    <source>
        <dbReference type="SAM" id="Phobius"/>
    </source>
</evidence>
<evidence type="ECO:0000259" key="4">
    <source>
        <dbReference type="PROSITE" id="PS51352"/>
    </source>
</evidence>
<gene>
    <name evidence="5" type="ORF">Q4T40_03600</name>
</gene>
<keyword evidence="3" id="KW-0812">Transmembrane</keyword>
<reference evidence="5 6" key="1">
    <citation type="submission" date="2023-07" db="EMBL/GenBank/DDBJ databases">
        <title>The novel representative of Negativicutes class, Anaeroselena agilis gen. nov. sp. nov.</title>
        <authorList>
            <person name="Prokofeva M.I."/>
            <person name="Elcheninov A.G."/>
            <person name="Klyukina A."/>
            <person name="Kublanov I.V."/>
            <person name="Frolov E.N."/>
            <person name="Podosokorskaya O.A."/>
        </authorList>
    </citation>
    <scope>NUCLEOTIDE SEQUENCE [LARGE SCALE GENOMIC DNA]</scope>
    <source>
        <strain evidence="5 6">4137-cl</strain>
    </source>
</reference>